<comment type="caution">
    <text evidence="2">The sequence shown here is derived from an EMBL/GenBank/DDBJ whole genome shotgun (WGS) entry which is preliminary data.</text>
</comment>
<dbReference type="InterPro" id="IPR000644">
    <property type="entry name" value="CBS_dom"/>
</dbReference>
<sequence length="48" mass="5383">MLRSVELKDYMIHNPVKVTLDTSLFTAIHEIIVNKISGVCIVGNNDKL</sequence>
<evidence type="ECO:0000259" key="1">
    <source>
        <dbReference type="Pfam" id="PF00571"/>
    </source>
</evidence>
<dbReference type="InterPro" id="IPR046342">
    <property type="entry name" value="CBS_dom_sf"/>
</dbReference>
<evidence type="ECO:0000313" key="2">
    <source>
        <dbReference type="EMBL" id="KKK58281.1"/>
    </source>
</evidence>
<reference evidence="2" key="1">
    <citation type="journal article" date="2015" name="Nature">
        <title>Complex archaea that bridge the gap between prokaryotes and eukaryotes.</title>
        <authorList>
            <person name="Spang A."/>
            <person name="Saw J.H."/>
            <person name="Jorgensen S.L."/>
            <person name="Zaremba-Niedzwiedzka K."/>
            <person name="Martijn J."/>
            <person name="Lind A.E."/>
            <person name="van Eijk R."/>
            <person name="Schleper C."/>
            <person name="Guy L."/>
            <person name="Ettema T.J."/>
        </authorList>
    </citation>
    <scope>NUCLEOTIDE SEQUENCE</scope>
</reference>
<feature type="domain" description="CBS" evidence="1">
    <location>
        <begin position="8"/>
        <end position="48"/>
    </location>
</feature>
<name>A0A0F8ZE20_9ZZZZ</name>
<gene>
    <name evidence="2" type="ORF">LCGC14_3046010</name>
</gene>
<dbReference type="SUPFAM" id="SSF54631">
    <property type="entry name" value="CBS-domain pair"/>
    <property type="match status" value="1"/>
</dbReference>
<accession>A0A0F8ZE20</accession>
<dbReference type="AlphaFoldDB" id="A0A0F8ZE20"/>
<organism evidence="2">
    <name type="scientific">marine sediment metagenome</name>
    <dbReference type="NCBI Taxonomy" id="412755"/>
    <lineage>
        <taxon>unclassified sequences</taxon>
        <taxon>metagenomes</taxon>
        <taxon>ecological metagenomes</taxon>
    </lineage>
</organism>
<proteinExistence type="predicted"/>
<dbReference type="EMBL" id="LAZR01064059">
    <property type="protein sequence ID" value="KKK58281.1"/>
    <property type="molecule type" value="Genomic_DNA"/>
</dbReference>
<dbReference type="Gene3D" id="3.10.580.10">
    <property type="entry name" value="CBS-domain"/>
    <property type="match status" value="1"/>
</dbReference>
<dbReference type="Pfam" id="PF00571">
    <property type="entry name" value="CBS"/>
    <property type="match status" value="1"/>
</dbReference>
<feature type="non-terminal residue" evidence="2">
    <location>
        <position position="48"/>
    </location>
</feature>
<protein>
    <recommendedName>
        <fullName evidence="1">CBS domain-containing protein</fullName>
    </recommendedName>
</protein>